<proteinExistence type="predicted"/>
<organism evidence="2">
    <name type="scientific">uncultured Microcoleus sp</name>
    <dbReference type="NCBI Taxonomy" id="259945"/>
    <lineage>
        <taxon>Bacteria</taxon>
        <taxon>Bacillati</taxon>
        <taxon>Cyanobacteriota</taxon>
        <taxon>Cyanophyceae</taxon>
        <taxon>Oscillatoriophycideae</taxon>
        <taxon>Oscillatoriales</taxon>
        <taxon>Microcoleaceae</taxon>
        <taxon>Microcoleus</taxon>
        <taxon>environmental samples</taxon>
    </lineage>
</organism>
<sequence length="281" mass="31344">MEAKIEQFSRKWLSLLVNGVIGLAALAGVVAMQSSGQLGGMSSVDVQGPKPLSGISAASFKQAAQQEAQQEALRLKMLKTIPSFGFDNLIADWTFIKFLQYFGDDEAREVTGYNLSQDYFDIVTQRDPRWADIYLFLSTAISFYQGKPETAVNFIERGTRALAVSPQIHSQSWIVWRTKGLDELLLLGDIPESIRSHEMAADWVQGSPEGPKLAPIFRATAEYLRRDPDSVPVRFTAWSTVYAQTTDKVVRQRAKQALVKLGAQVQKDKDGKESFILPPRK</sequence>
<keyword evidence="1" id="KW-0472">Membrane</keyword>
<dbReference type="AlphaFoldDB" id="A0A6J4KK43"/>
<evidence type="ECO:0000256" key="1">
    <source>
        <dbReference type="SAM" id="Phobius"/>
    </source>
</evidence>
<protein>
    <submittedName>
        <fullName evidence="2">Uncharacterized protein</fullName>
    </submittedName>
</protein>
<reference evidence="2" key="1">
    <citation type="submission" date="2020-02" db="EMBL/GenBank/DDBJ databases">
        <authorList>
            <person name="Meier V. D."/>
        </authorList>
    </citation>
    <scope>NUCLEOTIDE SEQUENCE</scope>
    <source>
        <strain evidence="2">AVDCRST_MAG84</strain>
    </source>
</reference>
<name>A0A6J4KK43_9CYAN</name>
<gene>
    <name evidence="2" type="ORF">AVDCRST_MAG84-602</name>
</gene>
<evidence type="ECO:0000313" key="2">
    <source>
        <dbReference type="EMBL" id="CAA9308248.1"/>
    </source>
</evidence>
<keyword evidence="1" id="KW-1133">Transmembrane helix</keyword>
<keyword evidence="1" id="KW-0812">Transmembrane</keyword>
<feature type="transmembrane region" description="Helical" evidence="1">
    <location>
        <begin position="12"/>
        <end position="32"/>
    </location>
</feature>
<accession>A0A6J4KK43</accession>
<dbReference type="EMBL" id="CADCTZ010000088">
    <property type="protein sequence ID" value="CAA9308248.1"/>
    <property type="molecule type" value="Genomic_DNA"/>
</dbReference>